<gene>
    <name evidence="2" type="ORF">POM88_017834</name>
</gene>
<dbReference type="Proteomes" id="UP001237642">
    <property type="component" value="Unassembled WGS sequence"/>
</dbReference>
<organism evidence="2 3">
    <name type="scientific">Heracleum sosnowskyi</name>
    <dbReference type="NCBI Taxonomy" id="360622"/>
    <lineage>
        <taxon>Eukaryota</taxon>
        <taxon>Viridiplantae</taxon>
        <taxon>Streptophyta</taxon>
        <taxon>Embryophyta</taxon>
        <taxon>Tracheophyta</taxon>
        <taxon>Spermatophyta</taxon>
        <taxon>Magnoliopsida</taxon>
        <taxon>eudicotyledons</taxon>
        <taxon>Gunneridae</taxon>
        <taxon>Pentapetalae</taxon>
        <taxon>asterids</taxon>
        <taxon>campanulids</taxon>
        <taxon>Apiales</taxon>
        <taxon>Apiaceae</taxon>
        <taxon>Apioideae</taxon>
        <taxon>apioid superclade</taxon>
        <taxon>Tordylieae</taxon>
        <taxon>Tordyliinae</taxon>
        <taxon>Heracleum</taxon>
    </lineage>
</organism>
<keyword evidence="1" id="KW-1133">Transmembrane helix</keyword>
<evidence type="ECO:0000313" key="2">
    <source>
        <dbReference type="EMBL" id="KAK1389656.1"/>
    </source>
</evidence>
<dbReference type="AlphaFoldDB" id="A0AAD8MYI8"/>
<feature type="transmembrane region" description="Helical" evidence="1">
    <location>
        <begin position="15"/>
        <end position="35"/>
    </location>
</feature>
<keyword evidence="1" id="KW-0472">Membrane</keyword>
<keyword evidence="3" id="KW-1185">Reference proteome</keyword>
<protein>
    <submittedName>
        <fullName evidence="2">Uncharacterized protein</fullName>
    </submittedName>
</protein>
<evidence type="ECO:0000313" key="3">
    <source>
        <dbReference type="Proteomes" id="UP001237642"/>
    </source>
</evidence>
<proteinExistence type="predicted"/>
<reference evidence="2" key="1">
    <citation type="submission" date="2023-02" db="EMBL/GenBank/DDBJ databases">
        <title>Genome of toxic invasive species Heracleum sosnowskyi carries increased number of genes despite the absence of recent whole-genome duplications.</title>
        <authorList>
            <person name="Schelkunov M."/>
            <person name="Shtratnikova V."/>
            <person name="Makarenko M."/>
            <person name="Klepikova A."/>
            <person name="Omelchenko D."/>
            <person name="Novikova G."/>
            <person name="Obukhova E."/>
            <person name="Bogdanov V."/>
            <person name="Penin A."/>
            <person name="Logacheva M."/>
        </authorList>
    </citation>
    <scope>NUCLEOTIDE SEQUENCE</scope>
    <source>
        <strain evidence="2">Hsosn_3</strain>
        <tissue evidence="2">Leaf</tissue>
    </source>
</reference>
<comment type="caution">
    <text evidence="2">The sequence shown here is derived from an EMBL/GenBank/DDBJ whole genome shotgun (WGS) entry which is preliminary data.</text>
</comment>
<keyword evidence="1" id="KW-0812">Transmembrane</keyword>
<evidence type="ECO:0000256" key="1">
    <source>
        <dbReference type="SAM" id="Phobius"/>
    </source>
</evidence>
<dbReference type="EMBL" id="JAUIZM010000004">
    <property type="protein sequence ID" value="KAK1389656.1"/>
    <property type="molecule type" value="Genomic_DNA"/>
</dbReference>
<feature type="transmembrane region" description="Helical" evidence="1">
    <location>
        <begin position="91"/>
        <end position="114"/>
    </location>
</feature>
<accession>A0AAD8MYI8</accession>
<sequence length="136" mass="15795">MKCQIDTQRLHGSNMLKWTIAVFTIYTSLESILLWDLGRRDGLALWIANVNALQVSWPRMSQRTLSTALVDHLGLCSVLPLHFGYMFLPRLFLTSFVMRIPEISGTFFPMAALFKKWRTLQMAVKLATAFHYFEYM</sequence>
<reference evidence="2" key="2">
    <citation type="submission" date="2023-05" db="EMBL/GenBank/DDBJ databases">
        <authorList>
            <person name="Schelkunov M.I."/>
        </authorList>
    </citation>
    <scope>NUCLEOTIDE SEQUENCE</scope>
    <source>
        <strain evidence="2">Hsosn_3</strain>
        <tissue evidence="2">Leaf</tissue>
    </source>
</reference>
<name>A0AAD8MYI8_9APIA</name>